<sequence length="112" mass="11998">MDLASTLGFDPHPVTPEPSLANPRPSTIHQPVLAASTQGYGFTQSDRAPRQVNRSREPASPGIMTALVNIAASAISVQQPRRTENLTRLQIDGISDQALNVQVQNDMAGLLI</sequence>
<dbReference type="EMBL" id="CP146203">
    <property type="protein sequence ID" value="XBH22894.1"/>
    <property type="molecule type" value="Genomic_DNA"/>
</dbReference>
<name>A0AAU7DY08_9MICO</name>
<feature type="region of interest" description="Disordered" evidence="1">
    <location>
        <begin position="1"/>
        <end position="27"/>
    </location>
</feature>
<gene>
    <name evidence="2" type="ORF">V5R04_06685</name>
</gene>
<organism evidence="2">
    <name type="scientific">Jonesiaceae bacterium BS-20</name>
    <dbReference type="NCBI Taxonomy" id="3120821"/>
    <lineage>
        <taxon>Bacteria</taxon>
        <taxon>Bacillati</taxon>
        <taxon>Actinomycetota</taxon>
        <taxon>Actinomycetes</taxon>
        <taxon>Micrococcales</taxon>
        <taxon>Jonesiaceae</taxon>
    </lineage>
</organism>
<evidence type="ECO:0000256" key="1">
    <source>
        <dbReference type="SAM" id="MobiDB-lite"/>
    </source>
</evidence>
<dbReference type="AlphaFoldDB" id="A0AAU7DY08"/>
<proteinExistence type="predicted"/>
<evidence type="ECO:0000313" key="2">
    <source>
        <dbReference type="EMBL" id="XBH22894.1"/>
    </source>
</evidence>
<protein>
    <submittedName>
        <fullName evidence="2">Uncharacterized protein</fullName>
    </submittedName>
</protein>
<accession>A0AAU7DY08</accession>
<reference evidence="2" key="1">
    <citation type="submission" date="2024-02" db="EMBL/GenBank/DDBJ databases">
        <title>Tomenella chthoni gen. nov. sp. nov., a member of the family Jonesiaceae isolated from bat guano.</title>
        <authorList>
            <person name="Miller S.L."/>
            <person name="King J."/>
            <person name="Sankaranarayanan K."/>
            <person name="Lawson P.A."/>
        </authorList>
    </citation>
    <scope>NUCLEOTIDE SEQUENCE</scope>
    <source>
        <strain evidence="2">BS-20</strain>
    </source>
</reference>